<dbReference type="InterPro" id="IPR018060">
    <property type="entry name" value="HTH_AraC"/>
</dbReference>
<dbReference type="SUPFAM" id="SSF46689">
    <property type="entry name" value="Homeodomain-like"/>
    <property type="match status" value="1"/>
</dbReference>
<comment type="caution">
    <text evidence="6">The sequence shown here is derived from an EMBL/GenBank/DDBJ whole genome shotgun (WGS) entry which is preliminary data.</text>
</comment>
<proteinExistence type="predicted"/>
<feature type="transmembrane region" description="Helical" evidence="4">
    <location>
        <begin position="68"/>
        <end position="87"/>
    </location>
</feature>
<accession>A0ABQ1JJP6</accession>
<keyword evidence="1" id="KW-0805">Transcription regulation</keyword>
<keyword evidence="4" id="KW-0812">Transmembrane</keyword>
<evidence type="ECO:0000256" key="2">
    <source>
        <dbReference type="ARBA" id="ARBA00023125"/>
    </source>
</evidence>
<evidence type="ECO:0000313" key="7">
    <source>
        <dbReference type="Proteomes" id="UP000614261"/>
    </source>
</evidence>
<reference evidence="7" key="1">
    <citation type="journal article" date="2019" name="Int. J. Syst. Evol. Microbiol.">
        <title>The Global Catalogue of Microorganisms (GCM) 10K type strain sequencing project: providing services to taxonomists for standard genome sequencing and annotation.</title>
        <authorList>
            <consortium name="The Broad Institute Genomics Platform"/>
            <consortium name="The Broad Institute Genome Sequencing Center for Infectious Disease"/>
            <person name="Wu L."/>
            <person name="Ma J."/>
        </authorList>
    </citation>
    <scope>NUCLEOTIDE SEQUENCE [LARGE SCALE GENOMIC DNA]</scope>
    <source>
        <strain evidence="7">CGMCC 1.12851</strain>
    </source>
</reference>
<dbReference type="PANTHER" id="PTHR43280">
    <property type="entry name" value="ARAC-FAMILY TRANSCRIPTIONAL REGULATOR"/>
    <property type="match status" value="1"/>
</dbReference>
<feature type="transmembrane region" description="Helical" evidence="4">
    <location>
        <begin position="164"/>
        <end position="182"/>
    </location>
</feature>
<protein>
    <submittedName>
        <fullName evidence="6">Transcriptional regulator</fullName>
    </submittedName>
</protein>
<evidence type="ECO:0000259" key="5">
    <source>
        <dbReference type="PROSITE" id="PS01124"/>
    </source>
</evidence>
<gene>
    <name evidence="6" type="ORF">GCM10010833_26620</name>
</gene>
<organism evidence="6 7">
    <name type="scientific">Blastomonas aquatica</name>
    <dbReference type="NCBI Taxonomy" id="1510276"/>
    <lineage>
        <taxon>Bacteria</taxon>
        <taxon>Pseudomonadati</taxon>
        <taxon>Pseudomonadota</taxon>
        <taxon>Alphaproteobacteria</taxon>
        <taxon>Sphingomonadales</taxon>
        <taxon>Sphingomonadaceae</taxon>
        <taxon>Blastomonas</taxon>
    </lineage>
</organism>
<dbReference type="InterPro" id="IPR018062">
    <property type="entry name" value="HTH_AraC-typ_CS"/>
</dbReference>
<keyword evidence="4" id="KW-0472">Membrane</keyword>
<feature type="transmembrane region" description="Helical" evidence="4">
    <location>
        <begin position="44"/>
        <end position="61"/>
    </location>
</feature>
<dbReference type="Pfam" id="PF12833">
    <property type="entry name" value="HTH_18"/>
    <property type="match status" value="1"/>
</dbReference>
<keyword evidence="4" id="KW-1133">Transmembrane helix</keyword>
<sequence>MLIHRQRLGLPSHLFAPLAVCVAGFVVGNTPLSAFQPMGLLGNFAHAVSGFTVIFLWWFSLSCFDSRFRLKGGVLVVGLAWAAIAATDRGLFGDVLANAGLSHGLVLLGFAIVGHLIWRLLDERQGDLIQQRHYARTLVAVLLGGMLLIDLAADALFGFDWRPLAFSMTQNAMILLFGLWLAGRLVTIQADVLTFGVAEGAARLGSADALGNRHPDEALHRRLSVLIERDRVHLDPELTFAQFVVLMGAPERNVRTLINQQMGYDHFRAFLNHHRVVEACRLLEERDNEAKLITIALDSGFASLASFNRAFRAIRGCTPTEYRTAAHQPVARGPRAAKAGF</sequence>
<dbReference type="PROSITE" id="PS01124">
    <property type="entry name" value="HTH_ARAC_FAMILY_2"/>
    <property type="match status" value="1"/>
</dbReference>
<feature type="transmembrane region" description="Helical" evidence="4">
    <location>
        <begin position="99"/>
        <end position="121"/>
    </location>
</feature>
<feature type="transmembrane region" description="Helical" evidence="4">
    <location>
        <begin position="133"/>
        <end position="152"/>
    </location>
</feature>
<dbReference type="InterPro" id="IPR009057">
    <property type="entry name" value="Homeodomain-like_sf"/>
</dbReference>
<evidence type="ECO:0000313" key="6">
    <source>
        <dbReference type="EMBL" id="GGB70029.1"/>
    </source>
</evidence>
<dbReference type="SMART" id="SM00342">
    <property type="entry name" value="HTH_ARAC"/>
    <property type="match status" value="1"/>
</dbReference>
<evidence type="ECO:0000256" key="4">
    <source>
        <dbReference type="SAM" id="Phobius"/>
    </source>
</evidence>
<dbReference type="Gene3D" id="1.10.10.60">
    <property type="entry name" value="Homeodomain-like"/>
    <property type="match status" value="1"/>
</dbReference>
<dbReference type="EMBL" id="BMGD01000004">
    <property type="protein sequence ID" value="GGB70029.1"/>
    <property type="molecule type" value="Genomic_DNA"/>
</dbReference>
<dbReference type="PANTHER" id="PTHR43280:SF29">
    <property type="entry name" value="ARAC-FAMILY TRANSCRIPTIONAL REGULATOR"/>
    <property type="match status" value="1"/>
</dbReference>
<feature type="domain" description="HTH araC/xylS-type" evidence="5">
    <location>
        <begin position="221"/>
        <end position="325"/>
    </location>
</feature>
<evidence type="ECO:0000256" key="1">
    <source>
        <dbReference type="ARBA" id="ARBA00023015"/>
    </source>
</evidence>
<name>A0ABQ1JJP6_9SPHN</name>
<evidence type="ECO:0000256" key="3">
    <source>
        <dbReference type="ARBA" id="ARBA00023163"/>
    </source>
</evidence>
<dbReference type="Proteomes" id="UP000614261">
    <property type="component" value="Unassembled WGS sequence"/>
</dbReference>
<keyword evidence="2" id="KW-0238">DNA-binding</keyword>
<feature type="transmembrane region" description="Helical" evidence="4">
    <location>
        <begin position="12"/>
        <end position="32"/>
    </location>
</feature>
<keyword evidence="3" id="KW-0804">Transcription</keyword>
<dbReference type="PROSITE" id="PS00041">
    <property type="entry name" value="HTH_ARAC_FAMILY_1"/>
    <property type="match status" value="1"/>
</dbReference>
<keyword evidence="7" id="KW-1185">Reference proteome</keyword>